<name>A0A7M2RG38_9FIRM</name>
<feature type="domain" description="ABC transporter" evidence="9">
    <location>
        <begin position="352"/>
        <end position="587"/>
    </location>
</feature>
<evidence type="ECO:0000256" key="8">
    <source>
        <dbReference type="SAM" id="Phobius"/>
    </source>
</evidence>
<dbReference type="PANTHER" id="PTHR43394">
    <property type="entry name" value="ATP-DEPENDENT PERMEASE MDL1, MITOCHONDRIAL"/>
    <property type="match status" value="1"/>
</dbReference>
<accession>A0A7M2RG38</accession>
<gene>
    <name evidence="11" type="ORF">INP51_13355</name>
</gene>
<evidence type="ECO:0000256" key="6">
    <source>
        <dbReference type="ARBA" id="ARBA00022989"/>
    </source>
</evidence>
<keyword evidence="6 8" id="KW-1133">Transmembrane helix</keyword>
<dbReference type="FunFam" id="3.40.50.300:FF:000287">
    <property type="entry name" value="Multidrug ABC transporter ATP-binding protein"/>
    <property type="match status" value="1"/>
</dbReference>
<keyword evidence="4" id="KW-0547">Nucleotide-binding</keyword>
<dbReference type="Proteomes" id="UP000593601">
    <property type="component" value="Chromosome"/>
</dbReference>
<dbReference type="Gene3D" id="1.20.1560.10">
    <property type="entry name" value="ABC transporter type 1, transmembrane domain"/>
    <property type="match status" value="1"/>
</dbReference>
<dbReference type="SUPFAM" id="SSF52540">
    <property type="entry name" value="P-loop containing nucleoside triphosphate hydrolases"/>
    <property type="match status" value="1"/>
</dbReference>
<keyword evidence="2" id="KW-0813">Transport</keyword>
<evidence type="ECO:0000256" key="5">
    <source>
        <dbReference type="ARBA" id="ARBA00022840"/>
    </source>
</evidence>
<feature type="transmembrane region" description="Helical" evidence="8">
    <location>
        <begin position="152"/>
        <end position="170"/>
    </location>
</feature>
<dbReference type="CDD" id="cd18545">
    <property type="entry name" value="ABC_6TM_YknV_like"/>
    <property type="match status" value="1"/>
</dbReference>
<dbReference type="PROSITE" id="PS50929">
    <property type="entry name" value="ABC_TM1F"/>
    <property type="match status" value="1"/>
</dbReference>
<dbReference type="PANTHER" id="PTHR43394:SF1">
    <property type="entry name" value="ATP-BINDING CASSETTE SUB-FAMILY B MEMBER 10, MITOCHONDRIAL"/>
    <property type="match status" value="1"/>
</dbReference>
<reference evidence="11 12" key="1">
    <citation type="submission" date="2020-10" db="EMBL/GenBank/DDBJ databases">
        <title>Blautia liquoris sp.nov., isolated from the mud in a fermentation cellar used for the production of Chinese strong-flavoured liquor.</title>
        <authorList>
            <person name="Lu L."/>
        </authorList>
    </citation>
    <scope>NUCLEOTIDE SEQUENCE [LARGE SCALE GENOMIC DNA]</scope>
    <source>
        <strain evidence="11 12">LZLJ-3</strain>
    </source>
</reference>
<feature type="transmembrane region" description="Helical" evidence="8">
    <location>
        <begin position="73"/>
        <end position="93"/>
    </location>
</feature>
<dbReference type="RefSeq" id="WP_193735314.1">
    <property type="nucleotide sequence ID" value="NZ_CP063304.1"/>
</dbReference>
<dbReference type="AlphaFoldDB" id="A0A7M2RG38"/>
<dbReference type="SUPFAM" id="SSF90123">
    <property type="entry name" value="ABC transporter transmembrane region"/>
    <property type="match status" value="1"/>
</dbReference>
<dbReference type="InterPro" id="IPR027417">
    <property type="entry name" value="P-loop_NTPase"/>
</dbReference>
<dbReference type="GO" id="GO:0016887">
    <property type="term" value="F:ATP hydrolysis activity"/>
    <property type="evidence" value="ECO:0007669"/>
    <property type="project" value="InterPro"/>
</dbReference>
<dbReference type="InterPro" id="IPR011527">
    <property type="entry name" value="ABC1_TM_dom"/>
</dbReference>
<feature type="transmembrane region" description="Helical" evidence="8">
    <location>
        <begin position="37"/>
        <end position="61"/>
    </location>
</feature>
<feature type="transmembrane region" description="Helical" evidence="8">
    <location>
        <begin position="176"/>
        <end position="194"/>
    </location>
</feature>
<dbReference type="PROSITE" id="PS50893">
    <property type="entry name" value="ABC_TRANSPORTER_2"/>
    <property type="match status" value="1"/>
</dbReference>
<evidence type="ECO:0000313" key="11">
    <source>
        <dbReference type="EMBL" id="QOV18954.1"/>
    </source>
</evidence>
<dbReference type="KEGG" id="bliq:INP51_13355"/>
<evidence type="ECO:0000256" key="3">
    <source>
        <dbReference type="ARBA" id="ARBA00022692"/>
    </source>
</evidence>
<evidence type="ECO:0000259" key="10">
    <source>
        <dbReference type="PROSITE" id="PS50929"/>
    </source>
</evidence>
<evidence type="ECO:0000256" key="4">
    <source>
        <dbReference type="ARBA" id="ARBA00022741"/>
    </source>
</evidence>
<comment type="subcellular location">
    <subcellularLocation>
        <location evidence="1">Cell membrane</location>
        <topology evidence="1">Multi-pass membrane protein</topology>
    </subcellularLocation>
</comment>
<dbReference type="InterPro" id="IPR039421">
    <property type="entry name" value="Type_1_exporter"/>
</dbReference>
<keyword evidence="12" id="KW-1185">Reference proteome</keyword>
<dbReference type="Pfam" id="PF00664">
    <property type="entry name" value="ABC_membrane"/>
    <property type="match status" value="1"/>
</dbReference>
<evidence type="ECO:0000256" key="1">
    <source>
        <dbReference type="ARBA" id="ARBA00004651"/>
    </source>
</evidence>
<evidence type="ECO:0000256" key="7">
    <source>
        <dbReference type="ARBA" id="ARBA00023136"/>
    </source>
</evidence>
<dbReference type="GO" id="GO:0005886">
    <property type="term" value="C:plasma membrane"/>
    <property type="evidence" value="ECO:0007669"/>
    <property type="project" value="UniProtKB-SubCell"/>
</dbReference>
<evidence type="ECO:0000256" key="2">
    <source>
        <dbReference type="ARBA" id="ARBA00022448"/>
    </source>
</evidence>
<dbReference type="InterPro" id="IPR003439">
    <property type="entry name" value="ABC_transporter-like_ATP-bd"/>
</dbReference>
<dbReference type="InterPro" id="IPR036640">
    <property type="entry name" value="ABC1_TM_sf"/>
</dbReference>
<protein>
    <submittedName>
        <fullName evidence="11">ABC transporter ATP-binding protein</fullName>
    </submittedName>
</protein>
<keyword evidence="3 8" id="KW-0812">Transmembrane</keyword>
<feature type="domain" description="ABC transmembrane type-1" evidence="10">
    <location>
        <begin position="37"/>
        <end position="318"/>
    </location>
</feature>
<dbReference type="Gene3D" id="3.40.50.300">
    <property type="entry name" value="P-loop containing nucleotide triphosphate hydrolases"/>
    <property type="match status" value="1"/>
</dbReference>
<proteinExistence type="predicted"/>
<evidence type="ECO:0000313" key="12">
    <source>
        <dbReference type="Proteomes" id="UP000593601"/>
    </source>
</evidence>
<dbReference type="Pfam" id="PF00005">
    <property type="entry name" value="ABC_tran"/>
    <property type="match status" value="1"/>
</dbReference>
<organism evidence="11 12">
    <name type="scientific">Blautia liquoris</name>
    <dbReference type="NCBI Taxonomy" id="2779518"/>
    <lineage>
        <taxon>Bacteria</taxon>
        <taxon>Bacillati</taxon>
        <taxon>Bacillota</taxon>
        <taxon>Clostridia</taxon>
        <taxon>Lachnospirales</taxon>
        <taxon>Lachnospiraceae</taxon>
        <taxon>Blautia</taxon>
    </lineage>
</organism>
<dbReference type="InterPro" id="IPR003593">
    <property type="entry name" value="AAA+_ATPase"/>
</dbReference>
<dbReference type="GO" id="GO:0005524">
    <property type="term" value="F:ATP binding"/>
    <property type="evidence" value="ECO:0007669"/>
    <property type="project" value="UniProtKB-KW"/>
</dbReference>
<keyword evidence="5 11" id="KW-0067">ATP-binding</keyword>
<dbReference type="SMART" id="SM00382">
    <property type="entry name" value="AAA"/>
    <property type="match status" value="1"/>
</dbReference>
<dbReference type="EMBL" id="CP063304">
    <property type="protein sequence ID" value="QOV18954.1"/>
    <property type="molecule type" value="Genomic_DNA"/>
</dbReference>
<sequence>MAKKNRFDEDERLEEEFNINHLKRTFVYIGRRKKSMIMALLFSAVSSVCSLIPAKIIGYAVDHTIPNKDVRQLLLLALAVVVIVALSVTLAVIRARIMTRVGQDIIFDIRTDLFNKLQELPFTFYDSRPHGKILVRVINYVNNVSDMLSNGMINFVLEIFNIIFILIFMFTTSVKMTLIIFAGVPVLIAGLAMLKPRQRRAWQIVNNKGSNMNAYLQESINGVAISQNFVRQDENETIFDDLNLNNYESVMHAIKLAYWTTNMVDLISIVAISVMYMAGVAWIRPAITFGVLLVMADYAWRMWQPIINIANLYNQLLNTLSYLERIFEIIDEPVLLTDSEDAKELPPITGNVDFDDVTFCYDDGDENVLEHVDLHVKAGESIALVGPTGAGKSTIVNLLSRFYDVTGGSVKIDGKDVRDVTIHSLRSQMGVMQQDGFIFTGSVSDNVRYGRLDATQEEIEEACRTVFADEFIREMEQGYDTQVEDKESTLSQGQKQLVAFARTLIRDPKILILDEATSSIDTKTERLVQEGLDRLMDGRTTFVVAHRLSTIKNCDKILYIANKGIAEMGTHSELMKKRGFYYEMVTAQM</sequence>
<dbReference type="InterPro" id="IPR017871">
    <property type="entry name" value="ABC_transporter-like_CS"/>
</dbReference>
<evidence type="ECO:0000259" key="9">
    <source>
        <dbReference type="PROSITE" id="PS50893"/>
    </source>
</evidence>
<keyword evidence="7 8" id="KW-0472">Membrane</keyword>
<dbReference type="PROSITE" id="PS00211">
    <property type="entry name" value="ABC_TRANSPORTER_1"/>
    <property type="match status" value="1"/>
</dbReference>
<dbReference type="GO" id="GO:0015421">
    <property type="term" value="F:ABC-type oligopeptide transporter activity"/>
    <property type="evidence" value="ECO:0007669"/>
    <property type="project" value="TreeGrafter"/>
</dbReference>